<dbReference type="GO" id="GO:0030328">
    <property type="term" value="P:prenylcysteine catabolic process"/>
    <property type="evidence" value="ECO:0007669"/>
    <property type="project" value="InterPro"/>
</dbReference>
<feature type="signal peptide" evidence="8">
    <location>
        <begin position="1"/>
        <end position="21"/>
    </location>
</feature>
<proteinExistence type="inferred from homology"/>
<accession>A0A420Y5H1</accession>
<comment type="similarity">
    <text evidence="2">Belongs to the prenylcysteine oxidase family.</text>
</comment>
<dbReference type="SUPFAM" id="SSF51905">
    <property type="entry name" value="FAD/NAD(P)-binding domain"/>
    <property type="match status" value="1"/>
</dbReference>
<keyword evidence="5" id="KW-0274">FAD</keyword>
<dbReference type="GO" id="GO:0001735">
    <property type="term" value="F:prenylcysteine oxidase activity"/>
    <property type="evidence" value="ECO:0007669"/>
    <property type="project" value="InterPro"/>
</dbReference>
<evidence type="ECO:0000259" key="9">
    <source>
        <dbReference type="Pfam" id="PF07156"/>
    </source>
</evidence>
<keyword evidence="4 8" id="KW-0732">Signal</keyword>
<dbReference type="Pfam" id="PF13450">
    <property type="entry name" value="NAD_binding_8"/>
    <property type="match status" value="1"/>
</dbReference>
<gene>
    <name evidence="10" type="ORF">DL546_006222</name>
</gene>
<keyword evidence="6" id="KW-0560">Oxidoreductase</keyword>
<keyword evidence="3" id="KW-0285">Flavoprotein</keyword>
<keyword evidence="7" id="KW-0325">Glycoprotein</keyword>
<evidence type="ECO:0000256" key="3">
    <source>
        <dbReference type="ARBA" id="ARBA00022630"/>
    </source>
</evidence>
<sequence length="556" mass="61074">MHLNGLVLTVLWASSWLCAVGHEVPDLVPVRNVAVIGAGAAGSSTAYYLRRYADEHGLGVNITLFEKTDRIGGRTLTINSYGDPNIHVELGASIFVEVNAILYNATKEFGLEPSSPYEKGLKSTSSKNKEDKDEIMAIWDGDRIRFSINESHSSWWTSARLVWRYGFFALRNAQKLMHKTIGKFLNMYNEPHFPFQSLTETAQNLGLLEETSVTGEEFLRKNKIPELLSHEFIQAMTRVNYASNLANIHGLDTMVATAPEGAMSIAGGNWQIFDRMVKASGARVLRNTSVTQVAKDPSSSSGPYYITTSDSHGSAKEDSGIASFDDVVIATPYQFSNMKVMSIDPVIDKIPYVQLHVTIFASPHRLSAAYFKVSPSEVPTMVLTTLPEGADPNSGSEGAGKAGFFSISTLRTLDNPKTGQEEYLYKIFSPKSVTPGFLSDILGVSIPDTFDTGEFQPHGTGQGTEDAEPISWYYTHVFNSYPKAFPRVTFQDPVLADGLYYTSGMESFISTMETNALMGMNVAKLIVDDMLGAAKEEVNFSNSDGRDGEQVILQEL</sequence>
<reference evidence="10 11" key="1">
    <citation type="submission" date="2018-08" db="EMBL/GenBank/DDBJ databases">
        <title>Draft genome of the lignicolous fungus Coniochaeta pulveracea.</title>
        <authorList>
            <person name="Borstlap C.J."/>
            <person name="De Witt R.N."/>
            <person name="Botha A."/>
            <person name="Volschenk H."/>
        </authorList>
    </citation>
    <scope>NUCLEOTIDE SEQUENCE [LARGE SCALE GENOMIC DNA]</scope>
    <source>
        <strain evidence="10 11">CAB683</strain>
    </source>
</reference>
<evidence type="ECO:0000256" key="4">
    <source>
        <dbReference type="ARBA" id="ARBA00022729"/>
    </source>
</evidence>
<name>A0A420Y5H1_9PEZI</name>
<dbReference type="PANTHER" id="PTHR15944">
    <property type="entry name" value="FARNESYLCYSTEINE LYASE"/>
    <property type="match status" value="1"/>
</dbReference>
<dbReference type="InterPro" id="IPR036188">
    <property type="entry name" value="FAD/NAD-bd_sf"/>
</dbReference>
<comment type="caution">
    <text evidence="10">The sequence shown here is derived from an EMBL/GenBank/DDBJ whole genome shotgun (WGS) entry which is preliminary data.</text>
</comment>
<dbReference type="STRING" id="177199.A0A420Y5H1"/>
<dbReference type="Pfam" id="PF07156">
    <property type="entry name" value="Prenylcys_lyase"/>
    <property type="match status" value="1"/>
</dbReference>
<dbReference type="Gene3D" id="3.50.50.60">
    <property type="entry name" value="FAD/NAD(P)-binding domain"/>
    <property type="match status" value="1"/>
</dbReference>
<evidence type="ECO:0000313" key="10">
    <source>
        <dbReference type="EMBL" id="RKU43126.1"/>
    </source>
</evidence>
<dbReference type="PANTHER" id="PTHR15944:SF0">
    <property type="entry name" value="PRENYLCYSTEINE LYASE DOMAIN-CONTAINING PROTEIN"/>
    <property type="match status" value="1"/>
</dbReference>
<evidence type="ECO:0000256" key="8">
    <source>
        <dbReference type="SAM" id="SignalP"/>
    </source>
</evidence>
<evidence type="ECO:0000256" key="2">
    <source>
        <dbReference type="ARBA" id="ARBA00009967"/>
    </source>
</evidence>
<dbReference type="Proteomes" id="UP000275385">
    <property type="component" value="Unassembled WGS sequence"/>
</dbReference>
<dbReference type="GO" id="GO:0030327">
    <property type="term" value="P:prenylated protein catabolic process"/>
    <property type="evidence" value="ECO:0007669"/>
    <property type="project" value="TreeGrafter"/>
</dbReference>
<dbReference type="PIRSF" id="PIRSF036292">
    <property type="entry name" value="Prenylcysteine_oxidase"/>
    <property type="match status" value="1"/>
</dbReference>
<evidence type="ECO:0000256" key="6">
    <source>
        <dbReference type="ARBA" id="ARBA00023002"/>
    </source>
</evidence>
<evidence type="ECO:0000256" key="5">
    <source>
        <dbReference type="ARBA" id="ARBA00022827"/>
    </source>
</evidence>
<dbReference type="OrthoDB" id="437369at2759"/>
<evidence type="ECO:0000256" key="1">
    <source>
        <dbReference type="ARBA" id="ARBA00001974"/>
    </source>
</evidence>
<keyword evidence="11" id="KW-1185">Reference proteome</keyword>
<feature type="chain" id="PRO_5019028759" description="Prenylcysteine lyase domain-containing protein" evidence="8">
    <location>
        <begin position="22"/>
        <end position="556"/>
    </location>
</feature>
<organism evidence="10 11">
    <name type="scientific">Coniochaeta pulveracea</name>
    <dbReference type="NCBI Taxonomy" id="177199"/>
    <lineage>
        <taxon>Eukaryota</taxon>
        <taxon>Fungi</taxon>
        <taxon>Dikarya</taxon>
        <taxon>Ascomycota</taxon>
        <taxon>Pezizomycotina</taxon>
        <taxon>Sordariomycetes</taxon>
        <taxon>Sordariomycetidae</taxon>
        <taxon>Coniochaetales</taxon>
        <taxon>Coniochaetaceae</taxon>
        <taxon>Coniochaeta</taxon>
    </lineage>
</organism>
<evidence type="ECO:0000313" key="11">
    <source>
        <dbReference type="Proteomes" id="UP000275385"/>
    </source>
</evidence>
<comment type="cofactor">
    <cofactor evidence="1">
        <name>FAD</name>
        <dbReference type="ChEBI" id="CHEBI:57692"/>
    </cofactor>
</comment>
<dbReference type="InterPro" id="IPR017046">
    <property type="entry name" value="Prenylcysteine_Oxase1"/>
</dbReference>
<evidence type="ECO:0000256" key="7">
    <source>
        <dbReference type="ARBA" id="ARBA00023180"/>
    </source>
</evidence>
<dbReference type="EMBL" id="QVQW01000047">
    <property type="protein sequence ID" value="RKU43126.1"/>
    <property type="molecule type" value="Genomic_DNA"/>
</dbReference>
<protein>
    <recommendedName>
        <fullName evidence="9">Prenylcysteine lyase domain-containing protein</fullName>
    </recommendedName>
</protein>
<dbReference type="InterPro" id="IPR010795">
    <property type="entry name" value="Prenylcys_lyase"/>
</dbReference>
<feature type="domain" description="Prenylcysteine lyase" evidence="9">
    <location>
        <begin position="149"/>
        <end position="532"/>
    </location>
</feature>
<dbReference type="AlphaFoldDB" id="A0A420Y5H1"/>